<dbReference type="HOGENOM" id="CLU_078289_2_1_1"/>
<dbReference type="GO" id="GO:0030674">
    <property type="term" value="F:protein-macromolecule adaptor activity"/>
    <property type="evidence" value="ECO:0007669"/>
    <property type="project" value="EnsemblFungi"/>
</dbReference>
<dbReference type="GO" id="GO:0031982">
    <property type="term" value="C:vesicle"/>
    <property type="evidence" value="ECO:0007669"/>
    <property type="project" value="EnsemblFungi"/>
</dbReference>
<keyword evidence="2" id="KW-1133">Transmembrane helix</keyword>
<keyword evidence="4" id="KW-1185">Reference proteome</keyword>
<gene>
    <name evidence="3" type="primary">TDEL0D04220</name>
    <name evidence="3" type="ORF">TDEL_0D04220</name>
</gene>
<dbReference type="Proteomes" id="UP000005627">
    <property type="component" value="Chromosome 4"/>
</dbReference>
<keyword evidence="2" id="KW-0472">Membrane</keyword>
<feature type="compositionally biased region" description="Polar residues" evidence="1">
    <location>
        <begin position="170"/>
        <end position="180"/>
    </location>
</feature>
<dbReference type="GO" id="GO:0000324">
    <property type="term" value="C:fungal-type vacuole"/>
    <property type="evidence" value="ECO:0007669"/>
    <property type="project" value="EnsemblFungi"/>
</dbReference>
<sequence>MSPISPLRKEDGLVARYVFANDYNTGSGWVWGRWILFVIFVVFILGLGLTTLRVNKRRRHLGQAPIRGTAWMTPPSYRQSQRQYNGNPATTEDYVPQYTATANDQDLGYYDERGEFHLKSDGQPMPTVVREAGSDSSDSLERPGAAVTRDSLSTDIDEQDFRRYRPTTAPPASTSDSQQGVERRASEDPVELQSITVPEKAKGRNN</sequence>
<dbReference type="GO" id="GO:0016192">
    <property type="term" value="P:vesicle-mediated transport"/>
    <property type="evidence" value="ECO:0007669"/>
    <property type="project" value="EnsemblFungi"/>
</dbReference>
<proteinExistence type="predicted"/>
<evidence type="ECO:0000313" key="3">
    <source>
        <dbReference type="EMBL" id="CCE92006.1"/>
    </source>
</evidence>
<protein>
    <submittedName>
        <fullName evidence="3">Uncharacterized protein</fullName>
    </submittedName>
</protein>
<dbReference type="RefSeq" id="XP_003681217.1">
    <property type="nucleotide sequence ID" value="XM_003681169.1"/>
</dbReference>
<keyword evidence="2" id="KW-0812">Transmembrane</keyword>
<accession>G8ZTR2</accession>
<dbReference type="PANTHER" id="PTHR28187">
    <property type="entry name" value="PROTEIN RCR1-RELATED"/>
    <property type="match status" value="1"/>
</dbReference>
<dbReference type="AlphaFoldDB" id="G8ZTR2"/>
<name>G8ZTR2_TORDE</name>
<dbReference type="Pfam" id="PF12273">
    <property type="entry name" value="RCR"/>
    <property type="match status" value="1"/>
</dbReference>
<dbReference type="FunCoup" id="G8ZTR2">
    <property type="interactions" value="54"/>
</dbReference>
<evidence type="ECO:0000256" key="1">
    <source>
        <dbReference type="SAM" id="MobiDB-lite"/>
    </source>
</evidence>
<organism evidence="3 4">
    <name type="scientific">Torulaspora delbrueckii</name>
    <name type="common">Yeast</name>
    <name type="synonym">Candida colliculosa</name>
    <dbReference type="NCBI Taxonomy" id="4950"/>
    <lineage>
        <taxon>Eukaryota</taxon>
        <taxon>Fungi</taxon>
        <taxon>Dikarya</taxon>
        <taxon>Ascomycota</taxon>
        <taxon>Saccharomycotina</taxon>
        <taxon>Saccharomycetes</taxon>
        <taxon>Saccharomycetales</taxon>
        <taxon>Saccharomycetaceae</taxon>
        <taxon>Torulaspora</taxon>
    </lineage>
</organism>
<dbReference type="KEGG" id="tdl:TDEL_0D04220"/>
<dbReference type="GeneID" id="11502440"/>
<dbReference type="InterPro" id="IPR020999">
    <property type="entry name" value="Chitin_synth_reg_RCR"/>
</dbReference>
<dbReference type="eggNOG" id="ENOG502S2K8">
    <property type="taxonomic scope" value="Eukaryota"/>
</dbReference>
<dbReference type="GO" id="GO:0072665">
    <property type="term" value="P:protein localization to vacuole"/>
    <property type="evidence" value="ECO:0007669"/>
    <property type="project" value="EnsemblFungi"/>
</dbReference>
<feature type="transmembrane region" description="Helical" evidence="2">
    <location>
        <begin position="31"/>
        <end position="52"/>
    </location>
</feature>
<feature type="region of interest" description="Disordered" evidence="1">
    <location>
        <begin position="116"/>
        <end position="206"/>
    </location>
</feature>
<evidence type="ECO:0000313" key="4">
    <source>
        <dbReference type="Proteomes" id="UP000005627"/>
    </source>
</evidence>
<reference evidence="3 4" key="1">
    <citation type="journal article" date="2011" name="Proc. Natl. Acad. Sci. U.S.A.">
        <title>Evolutionary erosion of yeast sex chromosomes by mating-type switching accidents.</title>
        <authorList>
            <person name="Gordon J.L."/>
            <person name="Armisen D."/>
            <person name="Proux-Wera E."/>
            <person name="Oheigeartaigh S.S."/>
            <person name="Byrne K.P."/>
            <person name="Wolfe K.H."/>
        </authorList>
    </citation>
    <scope>NUCLEOTIDE SEQUENCE [LARGE SCALE GENOMIC DNA]</scope>
    <source>
        <strain evidence="4">ATCC 10662 / CBS 1146 / NBRC 0425 / NCYC 2629 / NRRL Y-866</strain>
    </source>
</reference>
<dbReference type="InParanoid" id="G8ZTR2"/>
<dbReference type="PANTHER" id="PTHR28187:SF1">
    <property type="entry name" value="PROTEIN RCR1-RELATED"/>
    <property type="match status" value="1"/>
</dbReference>
<evidence type="ECO:0000256" key="2">
    <source>
        <dbReference type="SAM" id="Phobius"/>
    </source>
</evidence>
<dbReference type="EMBL" id="HE616745">
    <property type="protein sequence ID" value="CCE92006.1"/>
    <property type="molecule type" value="Genomic_DNA"/>
</dbReference>
<dbReference type="OrthoDB" id="4088875at2759"/>